<dbReference type="EMBL" id="CADCVT010000031">
    <property type="protein sequence ID" value="CAA9475311.1"/>
    <property type="molecule type" value="Genomic_DNA"/>
</dbReference>
<organism evidence="6">
    <name type="scientific">uncultured Solirubrobacteraceae bacterium</name>
    <dbReference type="NCBI Taxonomy" id="1162706"/>
    <lineage>
        <taxon>Bacteria</taxon>
        <taxon>Bacillati</taxon>
        <taxon>Actinomycetota</taxon>
        <taxon>Thermoleophilia</taxon>
        <taxon>Solirubrobacterales</taxon>
        <taxon>Solirubrobacteraceae</taxon>
        <taxon>environmental samples</taxon>
    </lineage>
</organism>
<reference evidence="6" key="1">
    <citation type="submission" date="2020-02" db="EMBL/GenBank/DDBJ databases">
        <authorList>
            <person name="Meier V. D."/>
        </authorList>
    </citation>
    <scope>NUCLEOTIDE SEQUENCE</scope>
    <source>
        <strain evidence="6">AVDCRST_MAG85</strain>
    </source>
</reference>
<evidence type="ECO:0000256" key="4">
    <source>
        <dbReference type="ARBA" id="ARBA00048819"/>
    </source>
</evidence>
<dbReference type="EC" id="6.3.2.2" evidence="5"/>
<gene>
    <name evidence="6" type="ORF">AVDCRST_MAG85-261</name>
</gene>
<proteinExistence type="inferred from homology"/>
<protein>
    <recommendedName>
        <fullName evidence="5">Putative glutamate--cysteine ligase 2</fullName>
        <ecNumber evidence="5">6.3.2.2</ecNumber>
    </recommendedName>
    <alternativeName>
        <fullName evidence="5">Gamma-glutamylcysteine synthetase 2</fullName>
        <shortName evidence="5">GCS 2</shortName>
        <shortName evidence="5">Gamma-GCS 2</shortName>
    </alternativeName>
</protein>
<dbReference type="SUPFAM" id="SSF55931">
    <property type="entry name" value="Glutamine synthetase/guanido kinase"/>
    <property type="match status" value="1"/>
</dbReference>
<dbReference type="InterPro" id="IPR006336">
    <property type="entry name" value="GCS2"/>
</dbReference>
<comment type="catalytic activity">
    <reaction evidence="4 5">
        <text>L-cysteine + L-glutamate + ATP = gamma-L-glutamyl-L-cysteine + ADP + phosphate + H(+)</text>
        <dbReference type="Rhea" id="RHEA:13285"/>
        <dbReference type="ChEBI" id="CHEBI:15378"/>
        <dbReference type="ChEBI" id="CHEBI:29985"/>
        <dbReference type="ChEBI" id="CHEBI:30616"/>
        <dbReference type="ChEBI" id="CHEBI:35235"/>
        <dbReference type="ChEBI" id="CHEBI:43474"/>
        <dbReference type="ChEBI" id="CHEBI:58173"/>
        <dbReference type="ChEBI" id="CHEBI:456216"/>
        <dbReference type="EC" id="6.3.2.2"/>
    </reaction>
</comment>
<dbReference type="NCBIfam" id="TIGR02050">
    <property type="entry name" value="gshA_cyan_rel"/>
    <property type="match status" value="1"/>
</dbReference>
<name>A0A6J4RU77_9ACTN</name>
<dbReference type="InterPro" id="IPR014746">
    <property type="entry name" value="Gln_synth/guanido_kin_cat_dom"/>
</dbReference>
<evidence type="ECO:0000256" key="2">
    <source>
        <dbReference type="ARBA" id="ARBA00022741"/>
    </source>
</evidence>
<dbReference type="InterPro" id="IPR011793">
    <property type="entry name" value="YbdK"/>
</dbReference>
<dbReference type="PANTHER" id="PTHR36510:SF1">
    <property type="entry name" value="GLUTAMATE--CYSTEINE LIGASE 2-RELATED"/>
    <property type="match status" value="1"/>
</dbReference>
<keyword evidence="3 5" id="KW-0067">ATP-binding</keyword>
<accession>A0A6J4RU77</accession>
<evidence type="ECO:0000256" key="1">
    <source>
        <dbReference type="ARBA" id="ARBA00022598"/>
    </source>
</evidence>
<sequence length="366" mass="39239">MAAIPGVNFGRGPSYQLGVEEELILVDAAAPHGLRHAATDLLRVLGSEVPGHGRLAPDTYEAEIELKSAVSQDAGEAIGHIRALREQIRDAAGASGSLAVGAGLHPAAAFGDVVHIDEERYAAIVRMLRGLITRTPTAATHVHVGMPDSATAILAYNGLRSHLPLLQALAANSPYWYGLDSGFASARAQAFRAYPRSEIPRAFRGFDDYARTIEGIVASAEIADYTFLWWDVRPHPLLGTVEVRAMDAQSDLDTVAGLAALVHGLALHEARNPRPADGSEILMESSFRAARDGLEATIWFDGALRGVPEVARKAVALARRQMDVPELEIVERILRDGNGADRQRAAFARGGLEAVLEHLVRETLPG</sequence>
<dbReference type="Gene3D" id="3.30.590.20">
    <property type="match status" value="1"/>
</dbReference>
<keyword evidence="1 5" id="KW-0436">Ligase</keyword>
<dbReference type="GO" id="GO:0042398">
    <property type="term" value="P:modified amino acid biosynthetic process"/>
    <property type="evidence" value="ECO:0007669"/>
    <property type="project" value="InterPro"/>
</dbReference>
<dbReference type="PANTHER" id="PTHR36510">
    <property type="entry name" value="GLUTAMATE--CYSTEINE LIGASE 2-RELATED"/>
    <property type="match status" value="1"/>
</dbReference>
<dbReference type="AlphaFoldDB" id="A0A6J4RU77"/>
<comment type="function">
    <text evidence="5">ATP-dependent carboxylate-amine ligase which exhibits weak glutamate--cysteine ligase activity.</text>
</comment>
<comment type="similarity">
    <text evidence="5">Belongs to the glutamate--cysteine ligase type 2 family. YbdK subfamily.</text>
</comment>
<evidence type="ECO:0000256" key="5">
    <source>
        <dbReference type="HAMAP-Rule" id="MF_01609"/>
    </source>
</evidence>
<evidence type="ECO:0000256" key="3">
    <source>
        <dbReference type="ARBA" id="ARBA00022840"/>
    </source>
</evidence>
<evidence type="ECO:0000313" key="6">
    <source>
        <dbReference type="EMBL" id="CAA9475311.1"/>
    </source>
</evidence>
<dbReference type="InterPro" id="IPR050141">
    <property type="entry name" value="GCL_type2/YbdK_subfam"/>
</dbReference>
<dbReference type="GO" id="GO:0004357">
    <property type="term" value="F:glutamate-cysteine ligase activity"/>
    <property type="evidence" value="ECO:0007669"/>
    <property type="project" value="UniProtKB-EC"/>
</dbReference>
<dbReference type="Pfam" id="PF04107">
    <property type="entry name" value="GCS2"/>
    <property type="match status" value="1"/>
</dbReference>
<dbReference type="HAMAP" id="MF_01609">
    <property type="entry name" value="Glu_cys_ligase_2"/>
    <property type="match status" value="1"/>
</dbReference>
<keyword evidence="2 5" id="KW-0547">Nucleotide-binding</keyword>
<dbReference type="GO" id="GO:0005524">
    <property type="term" value="F:ATP binding"/>
    <property type="evidence" value="ECO:0007669"/>
    <property type="project" value="UniProtKB-KW"/>
</dbReference>